<keyword evidence="2" id="KW-1185">Reference proteome</keyword>
<comment type="caution">
    <text evidence="1">The sequence shown here is derived from an EMBL/GenBank/DDBJ whole genome shotgun (WGS) entry which is preliminary data.</text>
</comment>
<protein>
    <submittedName>
        <fullName evidence="1">Uncharacterized protein</fullName>
    </submittedName>
</protein>
<dbReference type="Proteomes" id="UP000629098">
    <property type="component" value="Unassembled WGS sequence"/>
</dbReference>
<name>A0A8J6Y093_9CYAN</name>
<reference evidence="1" key="1">
    <citation type="submission" date="2020-09" db="EMBL/GenBank/DDBJ databases">
        <title>Iningainema tapete sp. nov. (Scytonemataceae, Cyanobacteria) from greenhouses in central Florida (USA) produces two types of nodularin with biosynthetic potential for microcystin-LR and anabaenopeptins.</title>
        <authorList>
            <person name="Berthold D.E."/>
            <person name="Lefler F.W."/>
            <person name="Huang I.-S."/>
            <person name="Abdulla H."/>
            <person name="Zimba P.V."/>
            <person name="Laughinghouse H.D. IV."/>
        </authorList>
    </citation>
    <scope>NUCLEOTIDE SEQUENCE</scope>
    <source>
        <strain evidence="1">BLCCT55</strain>
    </source>
</reference>
<dbReference type="PROSITE" id="PS51257">
    <property type="entry name" value="PROKAR_LIPOPROTEIN"/>
    <property type="match status" value="1"/>
</dbReference>
<dbReference type="AlphaFoldDB" id="A0A8J6Y093"/>
<organism evidence="1 2">
    <name type="scientific">Iningainema tapete BLCC-T55</name>
    <dbReference type="NCBI Taxonomy" id="2748662"/>
    <lineage>
        <taxon>Bacteria</taxon>
        <taxon>Bacillati</taxon>
        <taxon>Cyanobacteriota</taxon>
        <taxon>Cyanophyceae</taxon>
        <taxon>Nostocales</taxon>
        <taxon>Scytonemataceae</taxon>
        <taxon>Iningainema tapete</taxon>
    </lineage>
</organism>
<evidence type="ECO:0000313" key="2">
    <source>
        <dbReference type="Proteomes" id="UP000629098"/>
    </source>
</evidence>
<sequence>MTNTKITPAFAVVFSTVLGLTLVSGATSLWLSCQDGLSIEQKRLFESSSTTWQMGTGAIFGLLGAKAADILHEEESDDEEYGKDKNKS</sequence>
<accession>A0A8J6Y093</accession>
<proteinExistence type="predicted"/>
<evidence type="ECO:0000313" key="1">
    <source>
        <dbReference type="EMBL" id="MBD2776668.1"/>
    </source>
</evidence>
<dbReference type="RefSeq" id="WP_190835730.1">
    <property type="nucleotide sequence ID" value="NZ_CAWPPI010000098.1"/>
</dbReference>
<dbReference type="EMBL" id="JACXAE010000098">
    <property type="protein sequence ID" value="MBD2776668.1"/>
    <property type="molecule type" value="Genomic_DNA"/>
</dbReference>
<gene>
    <name evidence="1" type="ORF">ICL16_32615</name>
</gene>